<dbReference type="CDD" id="cd06222">
    <property type="entry name" value="RNase_H_like"/>
    <property type="match status" value="1"/>
</dbReference>
<dbReference type="EMBL" id="JAJFAZ020000003">
    <property type="protein sequence ID" value="KAI5340581.1"/>
    <property type="molecule type" value="Genomic_DNA"/>
</dbReference>
<dbReference type="SUPFAM" id="SSF56672">
    <property type="entry name" value="DNA/RNA polymerases"/>
    <property type="match status" value="1"/>
</dbReference>
<feature type="domain" description="Reverse transcriptase" evidence="1">
    <location>
        <begin position="197"/>
        <end position="478"/>
    </location>
</feature>
<sequence>MDVDSNPHLMQEQTPIVSSEQVSRFQPGADSFRDKLMNKVNLAKNVGIDVNCLDDAYEDLNDNEDVVISRGDHGPIIQFSDKAMDRRRRNKIKRLKNNEGVWVEQAQDIKGLAMAYFEQLFSQEIMEHRELILPNLFPVIDSADLDLLEKEIDMAEIRRSLFGIGGLKAPGVDGFPACFYQAQWNKCAADIFAMVTQAFKKCCIPDKLNYTLITLVPKVQSPQSMIQFRPISLCSTLYKVISKIIVARLRPILPDLISPNQVSFVPGRHITDNILIAQELMHKFKLSKGKKGFVAWKIDLSKAYDRLNWHFVEYVLIELKLPAPVVKLIMSCVQSVRYQINVNGELTSPFRPMNGIRQGDPLSPYLFVLCIEKLSHIICDAVSKKKWRPVKPSQSGPAISHLFFADDLVLFAEANANQAKIMKSCLDLFCAASGQVVNFDKSAVFCSPNTCKEVAKEISLICGSPLTNDLGKYLGMPLLHSKIGKHTYSSLVDKVHSQLASWKNKLNRNFFWGSSEKNYKIHLCQWDLACRPKGKGGLGFKKTASMNQALLAKIGWRLHSRDNGLWAKIYEAKYLKGTSIFDNSLGARQVCSTTWRSILHGIQLLKQGMCWRVGWGDSVNFWEDKWVTDVPLMQQAGVLTAHDSNCSVSSFSMNGWWDIDKLRGVVCEDLVQQIISVPVGFLGSLPDTQRVRRQLASDSSCGFCSWPTETALHILRDCERARTTWNAILPAYAHNFFRLDAQPWMKVNMLSKAKWNGDVPWSTVFVFTCWQLWCWRNKHVFQNEDTVPFSPRQVICGAAQEWIKSSSNRTIGENKVQIHVAWEPPKPGQFKLNVDGSRKHVTGCIGAGGVIRGSFGDWVSGFAVNLGKGQVLEAEIWGLFFGLKLAIEKGICNLTIEMDSAIAVNLCQNPSMLAMHPLAALVRNCCDLMQQVPSCALQHVFRETNIVADCLANWSYQVDLGLCVLEHAPSWLSAYLVDDLLGVVHSRLVCLDQFV</sequence>
<comment type="caution">
    <text evidence="2">The sequence shown here is derived from an EMBL/GenBank/DDBJ whole genome shotgun (WGS) entry which is preliminary data.</text>
</comment>
<dbReference type="InterPro" id="IPR036397">
    <property type="entry name" value="RNaseH_sf"/>
</dbReference>
<protein>
    <recommendedName>
        <fullName evidence="1">Reverse transcriptase domain-containing protein</fullName>
    </recommendedName>
</protein>
<dbReference type="PANTHER" id="PTHR31635">
    <property type="entry name" value="REVERSE TRANSCRIPTASE DOMAIN-CONTAINING PROTEIN-RELATED"/>
    <property type="match status" value="1"/>
</dbReference>
<dbReference type="AlphaFoldDB" id="A0AAD4ZCG0"/>
<dbReference type="PANTHER" id="PTHR31635:SF196">
    <property type="entry name" value="REVERSE TRANSCRIPTASE DOMAIN-CONTAINING PROTEIN-RELATED"/>
    <property type="match status" value="1"/>
</dbReference>
<accession>A0AAD4ZCG0</accession>
<dbReference type="GO" id="GO:0004523">
    <property type="term" value="F:RNA-DNA hybrid ribonuclease activity"/>
    <property type="evidence" value="ECO:0007669"/>
    <property type="project" value="InterPro"/>
</dbReference>
<gene>
    <name evidence="2" type="ORF">L3X38_019855</name>
</gene>
<dbReference type="Gene3D" id="3.30.420.10">
    <property type="entry name" value="Ribonuclease H-like superfamily/Ribonuclease H"/>
    <property type="match status" value="1"/>
</dbReference>
<dbReference type="InterPro" id="IPR043502">
    <property type="entry name" value="DNA/RNA_pol_sf"/>
</dbReference>
<dbReference type="SUPFAM" id="SSF53098">
    <property type="entry name" value="Ribonuclease H-like"/>
    <property type="match status" value="1"/>
</dbReference>
<dbReference type="InterPro" id="IPR012337">
    <property type="entry name" value="RNaseH-like_sf"/>
</dbReference>
<reference evidence="2 3" key="1">
    <citation type="journal article" date="2022" name="G3 (Bethesda)">
        <title>Whole-genome sequence and methylome profiling of the almond [Prunus dulcis (Mill.) D.A. Webb] cultivar 'Nonpareil'.</title>
        <authorList>
            <person name="D'Amico-Willman K.M."/>
            <person name="Ouma W.Z."/>
            <person name="Meulia T."/>
            <person name="Sideli G.M."/>
            <person name="Gradziel T.M."/>
            <person name="Fresnedo-Ramirez J."/>
        </authorList>
    </citation>
    <scope>NUCLEOTIDE SEQUENCE [LARGE SCALE GENOMIC DNA]</scope>
    <source>
        <strain evidence="2">Clone GOH B32 T37-40</strain>
    </source>
</reference>
<evidence type="ECO:0000313" key="2">
    <source>
        <dbReference type="EMBL" id="KAI5340581.1"/>
    </source>
</evidence>
<dbReference type="InterPro" id="IPR000477">
    <property type="entry name" value="RT_dom"/>
</dbReference>
<evidence type="ECO:0000313" key="3">
    <source>
        <dbReference type="Proteomes" id="UP001054821"/>
    </source>
</evidence>
<evidence type="ECO:0000259" key="1">
    <source>
        <dbReference type="PROSITE" id="PS50878"/>
    </source>
</evidence>
<name>A0AAD4ZCG0_PRUDU</name>
<dbReference type="InterPro" id="IPR044730">
    <property type="entry name" value="RNase_H-like_dom_plant"/>
</dbReference>
<keyword evidence="3" id="KW-1185">Reference proteome</keyword>
<dbReference type="InterPro" id="IPR002156">
    <property type="entry name" value="RNaseH_domain"/>
</dbReference>
<dbReference type="GO" id="GO:0003676">
    <property type="term" value="F:nucleic acid binding"/>
    <property type="evidence" value="ECO:0007669"/>
    <property type="project" value="InterPro"/>
</dbReference>
<dbReference type="Proteomes" id="UP001054821">
    <property type="component" value="Chromosome 3"/>
</dbReference>
<dbReference type="Pfam" id="PF13456">
    <property type="entry name" value="RVT_3"/>
    <property type="match status" value="1"/>
</dbReference>
<proteinExistence type="predicted"/>
<dbReference type="PROSITE" id="PS50878">
    <property type="entry name" value="RT_POL"/>
    <property type="match status" value="1"/>
</dbReference>
<organism evidence="2 3">
    <name type="scientific">Prunus dulcis</name>
    <name type="common">Almond</name>
    <name type="synonym">Amygdalus dulcis</name>
    <dbReference type="NCBI Taxonomy" id="3755"/>
    <lineage>
        <taxon>Eukaryota</taxon>
        <taxon>Viridiplantae</taxon>
        <taxon>Streptophyta</taxon>
        <taxon>Embryophyta</taxon>
        <taxon>Tracheophyta</taxon>
        <taxon>Spermatophyta</taxon>
        <taxon>Magnoliopsida</taxon>
        <taxon>eudicotyledons</taxon>
        <taxon>Gunneridae</taxon>
        <taxon>Pentapetalae</taxon>
        <taxon>rosids</taxon>
        <taxon>fabids</taxon>
        <taxon>Rosales</taxon>
        <taxon>Rosaceae</taxon>
        <taxon>Amygdaloideae</taxon>
        <taxon>Amygdaleae</taxon>
        <taxon>Prunus</taxon>
    </lineage>
</organism>
<dbReference type="CDD" id="cd01650">
    <property type="entry name" value="RT_nLTR_like"/>
    <property type="match status" value="1"/>
</dbReference>
<dbReference type="Pfam" id="PF00078">
    <property type="entry name" value="RVT_1"/>
    <property type="match status" value="1"/>
</dbReference>